<dbReference type="SMART" id="SM00098">
    <property type="entry name" value="alkPPc"/>
    <property type="match status" value="1"/>
</dbReference>
<dbReference type="SUPFAM" id="SSF53649">
    <property type="entry name" value="Alkaline phosphatase-like"/>
    <property type="match status" value="1"/>
</dbReference>
<organism evidence="3 4">
    <name type="scientific">Molorchus minor</name>
    <dbReference type="NCBI Taxonomy" id="1323400"/>
    <lineage>
        <taxon>Eukaryota</taxon>
        <taxon>Metazoa</taxon>
        <taxon>Ecdysozoa</taxon>
        <taxon>Arthropoda</taxon>
        <taxon>Hexapoda</taxon>
        <taxon>Insecta</taxon>
        <taxon>Pterygota</taxon>
        <taxon>Neoptera</taxon>
        <taxon>Endopterygota</taxon>
        <taxon>Coleoptera</taxon>
        <taxon>Polyphaga</taxon>
        <taxon>Cucujiformia</taxon>
        <taxon>Chrysomeloidea</taxon>
        <taxon>Cerambycidae</taxon>
        <taxon>Lamiinae</taxon>
        <taxon>Monochamini</taxon>
        <taxon>Molorchus</taxon>
    </lineage>
</organism>
<sequence length="361" mass="40014">MNNPENRVDSIARLFQIKGKKTGVVTTTRVTHASPAGVYAHTAERHWESDTSVAKSGNDPSTCEDIAHQLVFGETGRNLNVILGGGRKNFLPGELIDEEGHPGQRSDHMNLIEEWVKQKQAIGAKYQYVWTRDQLLDVSNDTEYLLGLFETGHMKYNVDRNRETEPSLEEMTESAIKLLQNGDQGYFLFVEGGRIDTAHHDTWAHKALDETAEFSKAVQKAIDITDEEDTLIVVTSDHAHTMSYAGYAMRGSDVFGYAGMASDKNLYTILNYANGPGYKSVIGGERYVPSTEEMNKLGFKWPSTTPLKSETHGADDVGIFARGPWAHLFTGVMEENVIPHLIGYAACVDDEIQCGAHTKEA</sequence>
<name>A0ABQ9K6H1_9CUCU</name>
<comment type="caution">
    <text evidence="3">The sequence shown here is derived from an EMBL/GenBank/DDBJ whole genome shotgun (WGS) entry which is preliminary data.</text>
</comment>
<gene>
    <name evidence="3" type="ORF">NQ317_005659</name>
</gene>
<dbReference type="Gene3D" id="3.40.720.10">
    <property type="entry name" value="Alkaline Phosphatase, subunit A"/>
    <property type="match status" value="1"/>
</dbReference>
<dbReference type="InterPro" id="IPR001952">
    <property type="entry name" value="Alkaline_phosphatase"/>
</dbReference>
<dbReference type="PRINTS" id="PR00113">
    <property type="entry name" value="ALKPHPHTASE"/>
</dbReference>
<dbReference type="CDD" id="cd16012">
    <property type="entry name" value="ALP"/>
    <property type="match status" value="1"/>
</dbReference>
<dbReference type="PANTHER" id="PTHR11596">
    <property type="entry name" value="ALKALINE PHOSPHATASE"/>
    <property type="match status" value="1"/>
</dbReference>
<reference evidence="3" key="1">
    <citation type="journal article" date="2023" name="Insect Mol. Biol.">
        <title>Genome sequencing provides insights into the evolution of gene families encoding plant cell wall-degrading enzymes in longhorned beetles.</title>
        <authorList>
            <person name="Shin N.R."/>
            <person name="Okamura Y."/>
            <person name="Kirsch R."/>
            <person name="Pauchet Y."/>
        </authorList>
    </citation>
    <scope>NUCLEOTIDE SEQUENCE</scope>
    <source>
        <strain evidence="3">MMC_N1</strain>
    </source>
</reference>
<dbReference type="Pfam" id="PF00245">
    <property type="entry name" value="Alk_phosphatase"/>
    <property type="match status" value="1"/>
</dbReference>
<evidence type="ECO:0000313" key="4">
    <source>
        <dbReference type="Proteomes" id="UP001162164"/>
    </source>
</evidence>
<dbReference type="Proteomes" id="UP001162164">
    <property type="component" value="Unassembled WGS sequence"/>
</dbReference>
<protein>
    <recommendedName>
        <fullName evidence="1">alkaline phosphatase</fullName>
        <ecNumber evidence="1">3.1.3.1</ecNumber>
    </recommendedName>
</protein>
<keyword evidence="4" id="KW-1185">Reference proteome</keyword>
<evidence type="ECO:0000256" key="1">
    <source>
        <dbReference type="ARBA" id="ARBA00012647"/>
    </source>
</evidence>
<dbReference type="EMBL" id="JAPWTJ010000002">
    <property type="protein sequence ID" value="KAJ8986185.1"/>
    <property type="molecule type" value="Genomic_DNA"/>
</dbReference>
<dbReference type="InterPro" id="IPR017850">
    <property type="entry name" value="Alkaline_phosphatase_core_sf"/>
</dbReference>
<comment type="similarity">
    <text evidence="2">Belongs to the alkaline phosphatase family.</text>
</comment>
<dbReference type="EC" id="3.1.3.1" evidence="1"/>
<evidence type="ECO:0000313" key="3">
    <source>
        <dbReference type="EMBL" id="KAJ8986185.1"/>
    </source>
</evidence>
<dbReference type="PANTHER" id="PTHR11596:SF91">
    <property type="entry name" value="ALKALINE PHOSPHATASE-RELATED"/>
    <property type="match status" value="1"/>
</dbReference>
<accession>A0ABQ9K6H1</accession>
<proteinExistence type="inferred from homology"/>
<evidence type="ECO:0000256" key="2">
    <source>
        <dbReference type="RuleBase" id="RU003946"/>
    </source>
</evidence>